<accession>A0A0Z8M774</accession>
<reference evidence="2 3" key="1">
    <citation type="submission" date="2016-02" db="EMBL/GenBank/DDBJ databases">
        <authorList>
            <consortium name="Pathogen Informatics"/>
        </authorList>
    </citation>
    <scope>NUCLEOTIDE SEQUENCE [LARGE SCALE GENOMIC DNA]</scope>
    <source>
        <strain evidence="2 3">SS1013</strain>
    </source>
</reference>
<dbReference type="Proteomes" id="UP000069526">
    <property type="component" value="Unassembled WGS sequence"/>
</dbReference>
<keyword evidence="1" id="KW-1133">Transmembrane helix</keyword>
<keyword evidence="1" id="KW-0472">Membrane</keyword>
<evidence type="ECO:0000313" key="3">
    <source>
        <dbReference type="Proteomes" id="UP000069526"/>
    </source>
</evidence>
<dbReference type="RefSeq" id="WP_172037191.1">
    <property type="nucleotide sequence ID" value="NZ_CEIH01000153.1"/>
</dbReference>
<evidence type="ECO:0008006" key="4">
    <source>
        <dbReference type="Google" id="ProtNLM"/>
    </source>
</evidence>
<evidence type="ECO:0000313" key="2">
    <source>
        <dbReference type="EMBL" id="CYW03706.1"/>
    </source>
</evidence>
<sequence length="195" mass="22140">MMNTKELSQTRQNIFCRNPYLTLFVYALLITVISYISINTNSQIYDYPFHMARIVGLAQLIANGDLLPNLNFLFTHGSGYAVPMFYGNGVLYIPALVYLLTKVGTHAFASYAFIIMWATATTSYFCLYKMTQNKTKSLWYGMTMSVVFPYFGFGMSAISPLIAPLIYCIYKVVFQDKYNLVPLGIIIALMVQTHN</sequence>
<feature type="transmembrane region" description="Helical" evidence="1">
    <location>
        <begin position="80"/>
        <end position="101"/>
    </location>
</feature>
<feature type="transmembrane region" description="Helical" evidence="1">
    <location>
        <begin position="20"/>
        <end position="38"/>
    </location>
</feature>
<protein>
    <recommendedName>
        <fullName evidence="4">Membrane protein 6-pyruvoyl-tetrahydropterin synthase-related domain-containing protein</fullName>
    </recommendedName>
</protein>
<keyword evidence="1" id="KW-0812">Transmembrane</keyword>
<proteinExistence type="predicted"/>
<gene>
    <name evidence="2" type="ORF">ERS132539_00287</name>
</gene>
<organism evidence="2 3">
    <name type="scientific">Streptococcus suis</name>
    <dbReference type="NCBI Taxonomy" id="1307"/>
    <lineage>
        <taxon>Bacteria</taxon>
        <taxon>Bacillati</taxon>
        <taxon>Bacillota</taxon>
        <taxon>Bacilli</taxon>
        <taxon>Lactobacillales</taxon>
        <taxon>Streptococcaceae</taxon>
        <taxon>Streptococcus</taxon>
    </lineage>
</organism>
<name>A0A0Z8M774_STRSU</name>
<evidence type="ECO:0000256" key="1">
    <source>
        <dbReference type="SAM" id="Phobius"/>
    </source>
</evidence>
<feature type="transmembrane region" description="Helical" evidence="1">
    <location>
        <begin position="108"/>
        <end position="130"/>
    </location>
</feature>
<dbReference type="EMBL" id="FIJK01000004">
    <property type="protein sequence ID" value="CYW03706.1"/>
    <property type="molecule type" value="Genomic_DNA"/>
</dbReference>
<dbReference type="AlphaFoldDB" id="A0A0Z8M774"/>
<feature type="transmembrane region" description="Helical" evidence="1">
    <location>
        <begin position="150"/>
        <end position="170"/>
    </location>
</feature>